<dbReference type="eggNOG" id="COG1670">
    <property type="taxonomic scope" value="Bacteria"/>
</dbReference>
<dbReference type="Gene3D" id="3.40.630.30">
    <property type="match status" value="1"/>
</dbReference>
<dbReference type="InterPro" id="IPR016181">
    <property type="entry name" value="Acyl_CoA_acyltransferase"/>
</dbReference>
<evidence type="ECO:0000313" key="2">
    <source>
        <dbReference type="EMBL" id="EDM46966.1"/>
    </source>
</evidence>
<dbReference type="Pfam" id="PF13302">
    <property type="entry name" value="Acetyltransf_3"/>
    <property type="match status" value="1"/>
</dbReference>
<dbReference type="AlphaFoldDB" id="A6F2M1"/>
<gene>
    <name evidence="2" type="ORF">MDG893_16032</name>
</gene>
<dbReference type="GO" id="GO:0016747">
    <property type="term" value="F:acyltransferase activity, transferring groups other than amino-acyl groups"/>
    <property type="evidence" value="ECO:0007669"/>
    <property type="project" value="InterPro"/>
</dbReference>
<keyword evidence="3" id="KW-1185">Reference proteome</keyword>
<sequence length="171" mass="18864">MVIAETPRLLLREFSSDDVGALAEILRDPKVMEFSTNGPCTEDDTRQFIDWCLDSYQDHGFGQWAVVDRLSGSIIGFCGLSHVELDGGQEIEIGYRLAPSLWGQGLASEAAEAAVEYGFSHCHIDSIVAIIATRHVVSAGVAEKVGFRIDTRTKYRGWDVLIYRKRPTASA</sequence>
<dbReference type="InterPro" id="IPR051531">
    <property type="entry name" value="N-acetyltransferase"/>
</dbReference>
<evidence type="ECO:0000259" key="1">
    <source>
        <dbReference type="PROSITE" id="PS51186"/>
    </source>
</evidence>
<dbReference type="PROSITE" id="PS51186">
    <property type="entry name" value="GNAT"/>
    <property type="match status" value="1"/>
</dbReference>
<dbReference type="PANTHER" id="PTHR43792:SF1">
    <property type="entry name" value="N-ACETYLTRANSFERASE DOMAIN-CONTAINING PROTEIN"/>
    <property type="match status" value="1"/>
</dbReference>
<dbReference type="InterPro" id="IPR000182">
    <property type="entry name" value="GNAT_dom"/>
</dbReference>
<dbReference type="SUPFAM" id="SSF55729">
    <property type="entry name" value="Acyl-CoA N-acyltransferases (Nat)"/>
    <property type="match status" value="1"/>
</dbReference>
<protein>
    <submittedName>
        <fullName evidence="2">YkkB</fullName>
    </submittedName>
</protein>
<dbReference type="OrthoDB" id="9801656at2"/>
<dbReference type="Proteomes" id="UP000005856">
    <property type="component" value="Unassembled WGS sequence"/>
</dbReference>
<feature type="domain" description="N-acetyltransferase" evidence="1">
    <location>
        <begin position="9"/>
        <end position="167"/>
    </location>
</feature>
<name>A6F2M1_9GAMM</name>
<organism evidence="2 3">
    <name type="scientific">Marinobacter algicola DG893</name>
    <dbReference type="NCBI Taxonomy" id="443152"/>
    <lineage>
        <taxon>Bacteria</taxon>
        <taxon>Pseudomonadati</taxon>
        <taxon>Pseudomonadota</taxon>
        <taxon>Gammaproteobacteria</taxon>
        <taxon>Pseudomonadales</taxon>
        <taxon>Marinobacteraceae</taxon>
        <taxon>Marinobacter</taxon>
    </lineage>
</organism>
<proteinExistence type="predicted"/>
<evidence type="ECO:0000313" key="3">
    <source>
        <dbReference type="Proteomes" id="UP000005856"/>
    </source>
</evidence>
<dbReference type="RefSeq" id="WP_007154510.1">
    <property type="nucleotide sequence ID" value="NZ_ABCP01000025.1"/>
</dbReference>
<dbReference type="PANTHER" id="PTHR43792">
    <property type="entry name" value="GNAT FAMILY, PUTATIVE (AFU_ORTHOLOGUE AFUA_3G00765)-RELATED-RELATED"/>
    <property type="match status" value="1"/>
</dbReference>
<accession>A6F2M1</accession>
<reference evidence="2 3" key="1">
    <citation type="submission" date="2007-06" db="EMBL/GenBank/DDBJ databases">
        <authorList>
            <person name="Green D."/>
            <person name="Ferriera S."/>
            <person name="Johnson J."/>
            <person name="Kravitz S."/>
            <person name="Beeson K."/>
            <person name="Sutton G."/>
            <person name="Rogers Y.-H."/>
            <person name="Friedman R."/>
            <person name="Frazier M."/>
            <person name="Venter J.C."/>
        </authorList>
    </citation>
    <scope>NUCLEOTIDE SEQUENCE [LARGE SCALE GENOMIC DNA]</scope>
    <source>
        <strain evidence="2 3">DG893</strain>
    </source>
</reference>
<dbReference type="STRING" id="443152.MDG893_16032"/>
<comment type="caution">
    <text evidence="2">The sequence shown here is derived from an EMBL/GenBank/DDBJ whole genome shotgun (WGS) entry which is preliminary data.</text>
</comment>
<dbReference type="EMBL" id="ABCP01000025">
    <property type="protein sequence ID" value="EDM46966.1"/>
    <property type="molecule type" value="Genomic_DNA"/>
</dbReference>